<gene>
    <name evidence="1" type="ORF">Nepgr_025292</name>
</gene>
<evidence type="ECO:0000313" key="2">
    <source>
        <dbReference type="Proteomes" id="UP001279734"/>
    </source>
</evidence>
<dbReference type="AlphaFoldDB" id="A0AAD3T6L5"/>
<protein>
    <submittedName>
        <fullName evidence="1">Uncharacterized protein</fullName>
    </submittedName>
</protein>
<proteinExistence type="predicted"/>
<reference evidence="1" key="1">
    <citation type="submission" date="2023-05" db="EMBL/GenBank/DDBJ databases">
        <title>Nepenthes gracilis genome sequencing.</title>
        <authorList>
            <person name="Fukushima K."/>
        </authorList>
    </citation>
    <scope>NUCLEOTIDE SEQUENCE</scope>
    <source>
        <strain evidence="1">SING2019-196</strain>
    </source>
</reference>
<keyword evidence="2" id="KW-1185">Reference proteome</keyword>
<organism evidence="1 2">
    <name type="scientific">Nepenthes gracilis</name>
    <name type="common">Slender pitcher plant</name>
    <dbReference type="NCBI Taxonomy" id="150966"/>
    <lineage>
        <taxon>Eukaryota</taxon>
        <taxon>Viridiplantae</taxon>
        <taxon>Streptophyta</taxon>
        <taxon>Embryophyta</taxon>
        <taxon>Tracheophyta</taxon>
        <taxon>Spermatophyta</taxon>
        <taxon>Magnoliopsida</taxon>
        <taxon>eudicotyledons</taxon>
        <taxon>Gunneridae</taxon>
        <taxon>Pentapetalae</taxon>
        <taxon>Caryophyllales</taxon>
        <taxon>Nepenthaceae</taxon>
        <taxon>Nepenthes</taxon>
    </lineage>
</organism>
<dbReference type="Proteomes" id="UP001279734">
    <property type="component" value="Unassembled WGS sequence"/>
</dbReference>
<evidence type="ECO:0000313" key="1">
    <source>
        <dbReference type="EMBL" id="GMH23449.1"/>
    </source>
</evidence>
<name>A0AAD3T6L5_NEPGR</name>
<accession>A0AAD3T6L5</accession>
<comment type="caution">
    <text evidence="1">The sequence shown here is derived from an EMBL/GenBank/DDBJ whole genome shotgun (WGS) entry which is preliminary data.</text>
</comment>
<sequence>MGRNLGLIYSGTSVTGSDLPRWDEPEMEQDNERAYKPLPILFPRAWVRFIRVQHALHKRWKNRENHGQRCLSKNRFTSSLRLIISTKATKARQFLGQISTTIVRPRSD</sequence>
<dbReference type="EMBL" id="BSYO01000026">
    <property type="protein sequence ID" value="GMH23449.1"/>
    <property type="molecule type" value="Genomic_DNA"/>
</dbReference>